<evidence type="ECO:0000313" key="9">
    <source>
        <dbReference type="EMBL" id="MEK9500949.1"/>
    </source>
</evidence>
<dbReference type="Pfam" id="PF16363">
    <property type="entry name" value="GDP_Man_Dehyd"/>
    <property type="match status" value="1"/>
</dbReference>
<comment type="catalytic activity">
    <reaction evidence="1 7">
        <text>dTDP-alpha-D-glucose = dTDP-4-dehydro-6-deoxy-alpha-D-glucose + H2O</text>
        <dbReference type="Rhea" id="RHEA:17221"/>
        <dbReference type="ChEBI" id="CHEBI:15377"/>
        <dbReference type="ChEBI" id="CHEBI:57477"/>
        <dbReference type="ChEBI" id="CHEBI:57649"/>
        <dbReference type="EC" id="4.2.1.46"/>
    </reaction>
</comment>
<keyword evidence="6 7" id="KW-0456">Lyase</keyword>
<dbReference type="Gene3D" id="3.40.50.720">
    <property type="entry name" value="NAD(P)-binding Rossmann-like Domain"/>
    <property type="match status" value="1"/>
</dbReference>
<evidence type="ECO:0000256" key="5">
    <source>
        <dbReference type="ARBA" id="ARBA00023027"/>
    </source>
</evidence>
<comment type="caution">
    <text evidence="9">The sequence shown here is derived from an EMBL/GenBank/DDBJ whole genome shotgun (WGS) entry which is preliminary data.</text>
</comment>
<name>A0ABU9E8F5_9BACT</name>
<keyword evidence="5" id="KW-0520">NAD</keyword>
<organism evidence="9 10">
    <name type="scientific">Gaopeijia maritima</name>
    <dbReference type="NCBI Taxonomy" id="3119007"/>
    <lineage>
        <taxon>Bacteria</taxon>
        <taxon>Pseudomonadati</taxon>
        <taxon>Gemmatimonadota</taxon>
        <taxon>Longimicrobiia</taxon>
        <taxon>Gaopeijiales</taxon>
        <taxon>Gaopeijiaceae</taxon>
        <taxon>Gaopeijia</taxon>
    </lineage>
</organism>
<evidence type="ECO:0000259" key="8">
    <source>
        <dbReference type="Pfam" id="PF16363"/>
    </source>
</evidence>
<dbReference type="CDD" id="cd05246">
    <property type="entry name" value="dTDP_GD_SDR_e"/>
    <property type="match status" value="1"/>
</dbReference>
<dbReference type="EMBL" id="JBBHLI010000004">
    <property type="protein sequence ID" value="MEK9500949.1"/>
    <property type="molecule type" value="Genomic_DNA"/>
</dbReference>
<evidence type="ECO:0000256" key="4">
    <source>
        <dbReference type="ARBA" id="ARBA00011990"/>
    </source>
</evidence>
<evidence type="ECO:0000256" key="2">
    <source>
        <dbReference type="ARBA" id="ARBA00001911"/>
    </source>
</evidence>
<evidence type="ECO:0000256" key="1">
    <source>
        <dbReference type="ARBA" id="ARBA00001539"/>
    </source>
</evidence>
<dbReference type="NCBIfam" id="TIGR01181">
    <property type="entry name" value="dTDP_gluc_dehyt"/>
    <property type="match status" value="1"/>
</dbReference>
<proteinExistence type="inferred from homology"/>
<dbReference type="Gene3D" id="3.90.25.10">
    <property type="entry name" value="UDP-galactose 4-epimerase, domain 1"/>
    <property type="match status" value="1"/>
</dbReference>
<feature type="domain" description="NAD(P)-binding" evidence="8">
    <location>
        <begin position="6"/>
        <end position="325"/>
    </location>
</feature>
<protein>
    <recommendedName>
        <fullName evidence="4 7">dTDP-glucose 4,6-dehydratase</fullName>
        <ecNumber evidence="4 7">4.2.1.46</ecNumber>
    </recommendedName>
</protein>
<evidence type="ECO:0000313" key="10">
    <source>
        <dbReference type="Proteomes" id="UP001484239"/>
    </source>
</evidence>
<dbReference type="InterPro" id="IPR016040">
    <property type="entry name" value="NAD(P)-bd_dom"/>
</dbReference>
<keyword evidence="10" id="KW-1185">Reference proteome</keyword>
<dbReference type="RefSeq" id="WP_405276863.1">
    <property type="nucleotide sequence ID" value="NZ_JBBHLI010000004.1"/>
</dbReference>
<dbReference type="InterPro" id="IPR005888">
    <property type="entry name" value="dTDP_Gluc_deHydtase"/>
</dbReference>
<accession>A0ABU9E8F5</accession>
<gene>
    <name evidence="9" type="primary">rfbB</name>
    <name evidence="9" type="ORF">WI372_08175</name>
</gene>
<evidence type="ECO:0000256" key="6">
    <source>
        <dbReference type="ARBA" id="ARBA00023239"/>
    </source>
</evidence>
<evidence type="ECO:0000256" key="7">
    <source>
        <dbReference type="RuleBase" id="RU004473"/>
    </source>
</evidence>
<dbReference type="InterPro" id="IPR036291">
    <property type="entry name" value="NAD(P)-bd_dom_sf"/>
</dbReference>
<dbReference type="Proteomes" id="UP001484239">
    <property type="component" value="Unassembled WGS sequence"/>
</dbReference>
<reference evidence="9 10" key="1">
    <citation type="submission" date="2024-02" db="EMBL/GenBank/DDBJ databases">
        <title>A novel Gemmatimonadota bacterium.</title>
        <authorList>
            <person name="Du Z.-J."/>
            <person name="Ye Y.-Q."/>
        </authorList>
    </citation>
    <scope>NUCLEOTIDE SEQUENCE [LARGE SCALE GENOMIC DNA]</scope>
    <source>
        <strain evidence="9 10">DH-20</strain>
    </source>
</reference>
<dbReference type="PANTHER" id="PTHR43000">
    <property type="entry name" value="DTDP-D-GLUCOSE 4,6-DEHYDRATASE-RELATED"/>
    <property type="match status" value="1"/>
</dbReference>
<comment type="similarity">
    <text evidence="3 7">Belongs to the NAD(P)-dependent epimerase/dehydratase family. dTDP-glucose dehydratase subfamily.</text>
</comment>
<dbReference type="GO" id="GO:0008460">
    <property type="term" value="F:dTDP-glucose 4,6-dehydratase activity"/>
    <property type="evidence" value="ECO:0007669"/>
    <property type="project" value="UniProtKB-EC"/>
</dbReference>
<dbReference type="SUPFAM" id="SSF51735">
    <property type="entry name" value="NAD(P)-binding Rossmann-fold domains"/>
    <property type="match status" value="1"/>
</dbReference>
<sequence>MRRVVVTGGAGFLGSAVVRHLIRRTEHEVITLDALTYAGDLRALESVASHPRHRFERLDIRQGRAVQALFEEARPDAVIHLAAESHVDRSLDHAAPFVDTNVVGTATLLDVVRAWLDHPDGPSRDRFRFVHVSTDEVYGDLPIEGGERFDEESPYDPHSPYAASKAASDHLVGAWAHSWAVPAVITHGTNTYGPGQYPEKLIPVAILRALAGEPIPLFGSGRNVRDWIHVDDHASALVRILERAEPGARFGIGARCEHANLAVVSQICALLDEIAPRADGEGHAAAITFVADRPGHDRRYATDPSALETALGWSPEVGWAEGLRATVQWFVDHEQWCRDRLNRR</sequence>
<comment type="cofactor">
    <cofactor evidence="2 7">
        <name>NAD(+)</name>
        <dbReference type="ChEBI" id="CHEBI:57540"/>
    </cofactor>
</comment>
<evidence type="ECO:0000256" key="3">
    <source>
        <dbReference type="ARBA" id="ARBA00008178"/>
    </source>
</evidence>
<dbReference type="EC" id="4.2.1.46" evidence="4 7"/>